<feature type="transmembrane region" description="Helical" evidence="1">
    <location>
        <begin position="434"/>
        <end position="456"/>
    </location>
</feature>
<name>A0AAD8Y810_9STRA</name>
<reference evidence="3" key="1">
    <citation type="submission" date="2023-06" db="EMBL/GenBank/DDBJ databases">
        <title>Survivors Of The Sea: Transcriptome response of Skeletonema marinoi to long-term dormancy.</title>
        <authorList>
            <person name="Pinder M.I.M."/>
            <person name="Kourtchenko O."/>
            <person name="Robertson E.K."/>
            <person name="Larsson T."/>
            <person name="Maumus F."/>
            <person name="Osuna-Cruz C.M."/>
            <person name="Vancaester E."/>
            <person name="Stenow R."/>
            <person name="Vandepoele K."/>
            <person name="Ploug H."/>
            <person name="Bruchert V."/>
            <person name="Godhe A."/>
            <person name="Topel M."/>
        </authorList>
    </citation>
    <scope>NUCLEOTIDE SEQUENCE</scope>
    <source>
        <strain evidence="3">R05AC</strain>
    </source>
</reference>
<protein>
    <submittedName>
        <fullName evidence="3">DUF3611 domain-containing protein</fullName>
    </submittedName>
</protein>
<sequence>MKVVTMLSKSKVKQCSKEGCTNQAQKGGVCVKHGAQVKRCSTDGCTNQAKNGGVCIKHGAQVKQCSKEGCTNNAVKGGVCIKHRAQVKQCSKEGCTNQAKKGGVCMKHGAQVKQCSSEGCTNNAVKGGVCVKHGAQVKQCSKEGCTNNARNGGVCMKHGAQVKRCSKEGCTNQAKKGGVCIKHGAQVKRCSTDGCTKYAQKGVTLDLKPFSSSNPPAILSSTLLPISSTKAYISKFLAVNNSSSLKSEIVAPWVQVTSSAMISKLGVAAQIVLVGAVTAFQQPSRNVLITRVRKAPPSQPPLAVFESVRIQKQSTQSTTLFSTQSDNDPLVYRASQALLASSWLSWWSQVILTVISAVTFIFARNVMEASLIGPMGITKVAPKFILPGVGIVFSTMSIIWTWGGRRLAKRFLRRTNTTQVEAANLLRRVIKVGASINLIGLFTSIFGAQFIIGSLVAKSMQNAVGFGVGIGGGMVSAQTLQPLDLLVVQANTNMLTSHFVSLACLLWLTRMVDKLDPPSLEEDL</sequence>
<dbReference type="EMBL" id="JATAAI010000015">
    <property type="protein sequence ID" value="KAK1740692.1"/>
    <property type="molecule type" value="Genomic_DNA"/>
</dbReference>
<feature type="transmembrane region" description="Helical" evidence="1">
    <location>
        <begin position="486"/>
        <end position="508"/>
    </location>
</feature>
<feature type="transmembrane region" description="Helical" evidence="1">
    <location>
        <begin position="384"/>
        <end position="403"/>
    </location>
</feature>
<keyword evidence="1" id="KW-0812">Transmembrane</keyword>
<dbReference type="InterPro" id="IPR056866">
    <property type="entry name" value="Znf_WRKY19"/>
</dbReference>
<evidence type="ECO:0000256" key="1">
    <source>
        <dbReference type="SAM" id="Phobius"/>
    </source>
</evidence>
<dbReference type="SUPFAM" id="SSF48403">
    <property type="entry name" value="Ankyrin repeat"/>
    <property type="match status" value="1"/>
</dbReference>
<dbReference type="InterPro" id="IPR022051">
    <property type="entry name" value="DUF3611"/>
</dbReference>
<gene>
    <name evidence="3" type="ORF">QTG54_008787</name>
</gene>
<comment type="caution">
    <text evidence="3">The sequence shown here is derived from an EMBL/GenBank/DDBJ whole genome shotgun (WGS) entry which is preliminary data.</text>
</comment>
<accession>A0AAD8Y810</accession>
<dbReference type="PANTHER" id="PTHR31827:SF1">
    <property type="entry name" value="EMB|CAB89363.1"/>
    <property type="match status" value="1"/>
</dbReference>
<dbReference type="PANTHER" id="PTHR31827">
    <property type="entry name" value="EMB|CAB89363.1"/>
    <property type="match status" value="1"/>
</dbReference>
<feature type="domain" description="WRKY19-like zinc finger" evidence="2">
    <location>
        <begin position="38"/>
        <end position="59"/>
    </location>
</feature>
<proteinExistence type="predicted"/>
<feature type="transmembrane region" description="Helical" evidence="1">
    <location>
        <begin position="343"/>
        <end position="363"/>
    </location>
</feature>
<dbReference type="Pfam" id="PF24906">
    <property type="entry name" value="Zf_WRKY19"/>
    <property type="match status" value="2"/>
</dbReference>
<feature type="domain" description="WRKY19-like zinc finger" evidence="2">
    <location>
        <begin position="163"/>
        <end position="184"/>
    </location>
</feature>
<evidence type="ECO:0000313" key="4">
    <source>
        <dbReference type="Proteomes" id="UP001224775"/>
    </source>
</evidence>
<keyword evidence="4" id="KW-1185">Reference proteome</keyword>
<dbReference type="AlphaFoldDB" id="A0AAD8Y810"/>
<organism evidence="3 4">
    <name type="scientific">Skeletonema marinoi</name>
    <dbReference type="NCBI Taxonomy" id="267567"/>
    <lineage>
        <taxon>Eukaryota</taxon>
        <taxon>Sar</taxon>
        <taxon>Stramenopiles</taxon>
        <taxon>Ochrophyta</taxon>
        <taxon>Bacillariophyta</taxon>
        <taxon>Coscinodiscophyceae</taxon>
        <taxon>Thalassiosirophycidae</taxon>
        <taxon>Thalassiosirales</taxon>
        <taxon>Skeletonemataceae</taxon>
        <taxon>Skeletonema</taxon>
        <taxon>Skeletonema marinoi-dohrnii complex</taxon>
    </lineage>
</organism>
<evidence type="ECO:0000313" key="3">
    <source>
        <dbReference type="EMBL" id="KAK1740692.1"/>
    </source>
</evidence>
<keyword evidence="1" id="KW-0472">Membrane</keyword>
<keyword evidence="1" id="KW-1133">Transmembrane helix</keyword>
<evidence type="ECO:0000259" key="2">
    <source>
        <dbReference type="Pfam" id="PF24906"/>
    </source>
</evidence>
<dbReference type="Proteomes" id="UP001224775">
    <property type="component" value="Unassembled WGS sequence"/>
</dbReference>
<dbReference type="InterPro" id="IPR036770">
    <property type="entry name" value="Ankyrin_rpt-contain_sf"/>
</dbReference>
<dbReference type="Pfam" id="PF12263">
    <property type="entry name" value="DUF3611"/>
    <property type="match status" value="1"/>
</dbReference>